<feature type="transmembrane region" description="Helical" evidence="1">
    <location>
        <begin position="46"/>
        <end position="66"/>
    </location>
</feature>
<reference evidence="2 3" key="1">
    <citation type="submission" date="2021-01" db="EMBL/GenBank/DDBJ databases">
        <title>Genomic Encyclopedia of Type Strains, Phase IV (KMG-IV): sequencing the most valuable type-strain genomes for metagenomic binning, comparative biology and taxonomic classification.</title>
        <authorList>
            <person name="Goeker M."/>
        </authorList>
    </citation>
    <scope>NUCLEOTIDE SEQUENCE [LARGE SCALE GENOMIC DNA]</scope>
    <source>
        <strain evidence="2 3">DSM 104297</strain>
    </source>
</reference>
<feature type="transmembrane region" description="Helical" evidence="1">
    <location>
        <begin position="12"/>
        <end position="34"/>
    </location>
</feature>
<protein>
    <submittedName>
        <fullName evidence="2">Prolipoprotein diacylglyceryltransferase</fullName>
    </submittedName>
</protein>
<proteinExistence type="predicted"/>
<name>A0ABS2QXV1_9BACI</name>
<keyword evidence="3" id="KW-1185">Reference proteome</keyword>
<feature type="transmembrane region" description="Helical" evidence="1">
    <location>
        <begin position="78"/>
        <end position="102"/>
    </location>
</feature>
<keyword evidence="1" id="KW-1133">Transmembrane helix</keyword>
<dbReference type="EMBL" id="JAFBFC010000004">
    <property type="protein sequence ID" value="MBM7703782.1"/>
    <property type="molecule type" value="Genomic_DNA"/>
</dbReference>
<comment type="caution">
    <text evidence="2">The sequence shown here is derived from an EMBL/GenBank/DDBJ whole genome shotgun (WGS) entry which is preliminary data.</text>
</comment>
<feature type="transmembrane region" description="Helical" evidence="1">
    <location>
        <begin position="114"/>
        <end position="135"/>
    </location>
</feature>
<evidence type="ECO:0000313" key="2">
    <source>
        <dbReference type="EMBL" id="MBM7703782.1"/>
    </source>
</evidence>
<evidence type="ECO:0000313" key="3">
    <source>
        <dbReference type="Proteomes" id="UP000809829"/>
    </source>
</evidence>
<sequence>MFHEAIQIGPLLIKYGWIAIVYSIFCGFILMKTLASTYESKGQEVIDLFFNGLLLFFFVFKFSILIKDPSIITHNPYGLLFFHGGMLGIWIGGMAAILYIVWTVHKKSLSIKETAFLLTIGCLSALASYAIQHYWLFT</sequence>
<gene>
    <name evidence="2" type="ORF">JOC83_002631</name>
</gene>
<accession>A0ABS2QXV1</accession>
<dbReference type="RefSeq" id="WP_205187729.1">
    <property type="nucleotide sequence ID" value="NZ_JAFBFC010000004.1"/>
</dbReference>
<keyword evidence="1" id="KW-0812">Transmembrane</keyword>
<keyword evidence="1" id="KW-0472">Membrane</keyword>
<organism evidence="2 3">
    <name type="scientific">Priestia iocasae</name>
    <dbReference type="NCBI Taxonomy" id="2291674"/>
    <lineage>
        <taxon>Bacteria</taxon>
        <taxon>Bacillati</taxon>
        <taxon>Bacillota</taxon>
        <taxon>Bacilli</taxon>
        <taxon>Bacillales</taxon>
        <taxon>Bacillaceae</taxon>
        <taxon>Priestia</taxon>
    </lineage>
</organism>
<dbReference type="Proteomes" id="UP000809829">
    <property type="component" value="Unassembled WGS sequence"/>
</dbReference>
<evidence type="ECO:0000256" key="1">
    <source>
        <dbReference type="SAM" id="Phobius"/>
    </source>
</evidence>